<proteinExistence type="predicted"/>
<reference evidence="2" key="1">
    <citation type="submission" date="2014-02" db="EMBL/GenBank/DDBJ databases">
        <title>Expanding our view of genomic diversity in Candidatus Accumulibacter clades.</title>
        <authorList>
            <person name="Skennerton C.T."/>
            <person name="Barr J.J."/>
            <person name="Slater F.R."/>
            <person name="Bond P.L."/>
            <person name="Tyson G.W."/>
        </authorList>
    </citation>
    <scope>NUCLEOTIDE SEQUENCE [LARGE SCALE GENOMIC DNA]</scope>
</reference>
<dbReference type="InterPro" id="IPR007159">
    <property type="entry name" value="SpoVT-AbrB_dom"/>
</dbReference>
<evidence type="ECO:0000259" key="1">
    <source>
        <dbReference type="SMART" id="SM00966"/>
    </source>
</evidence>
<dbReference type="Proteomes" id="UP000022141">
    <property type="component" value="Unassembled WGS sequence"/>
</dbReference>
<dbReference type="NCBIfam" id="TIGR01439">
    <property type="entry name" value="lp_hng_hel_AbrB"/>
    <property type="match status" value="1"/>
</dbReference>
<gene>
    <name evidence="2" type="ORF">AW11_01856</name>
</gene>
<keyword evidence="3" id="KW-1185">Reference proteome</keyword>
<dbReference type="GO" id="GO:0003677">
    <property type="term" value="F:DNA binding"/>
    <property type="evidence" value="ECO:0007669"/>
    <property type="project" value="InterPro"/>
</dbReference>
<protein>
    <submittedName>
        <fullName evidence="2">Transcriptional regulator, AbrB family</fullName>
    </submittedName>
</protein>
<evidence type="ECO:0000313" key="3">
    <source>
        <dbReference type="Proteomes" id="UP000022141"/>
    </source>
</evidence>
<evidence type="ECO:0000313" key="2">
    <source>
        <dbReference type="EMBL" id="EXI88998.1"/>
    </source>
</evidence>
<feature type="domain" description="SpoVT-AbrB" evidence="1">
    <location>
        <begin position="7"/>
        <end position="52"/>
    </location>
</feature>
<organism evidence="2 3">
    <name type="scientific">Accumulibacter regalis</name>
    <dbReference type="NCBI Taxonomy" id="522306"/>
    <lineage>
        <taxon>Bacteria</taxon>
        <taxon>Pseudomonadati</taxon>
        <taxon>Pseudomonadota</taxon>
        <taxon>Betaproteobacteria</taxon>
        <taxon>Candidatus Accumulibacter</taxon>
    </lineage>
</organism>
<accession>A0A011P202</accession>
<sequence length="72" mass="8098">MNMAASATLSRKFQIAIPETLRDEQHWHAGQEFVFIAKGSGVLLIPVPELAQLVGIAKGTNRDAYRNREDRY</sequence>
<dbReference type="SMART" id="SM00966">
    <property type="entry name" value="SpoVT_AbrB"/>
    <property type="match status" value="1"/>
</dbReference>
<dbReference type="EMBL" id="JEMY01000022">
    <property type="protein sequence ID" value="EXI88998.1"/>
    <property type="molecule type" value="Genomic_DNA"/>
</dbReference>
<name>A0A011P202_ACCRE</name>
<dbReference type="eggNOG" id="COG2002">
    <property type="taxonomic scope" value="Bacteria"/>
</dbReference>
<dbReference type="AlphaFoldDB" id="A0A011P202"/>
<comment type="caution">
    <text evidence="2">The sequence shown here is derived from an EMBL/GenBank/DDBJ whole genome shotgun (WGS) entry which is preliminary data.</text>
</comment>
<dbReference type="InterPro" id="IPR037914">
    <property type="entry name" value="SpoVT-AbrB_sf"/>
</dbReference>
<dbReference type="SUPFAM" id="SSF89447">
    <property type="entry name" value="AbrB/MazE/MraZ-like"/>
    <property type="match status" value="1"/>
</dbReference>
<dbReference type="PATRIC" id="fig|1454004.3.peg.1915"/>